<protein>
    <submittedName>
        <fullName evidence="3">Zinc finger MYM-type protein 1</fullName>
    </submittedName>
</protein>
<dbReference type="Proteomes" id="UP000478052">
    <property type="component" value="Unassembled WGS sequence"/>
</dbReference>
<evidence type="ECO:0000259" key="1">
    <source>
        <dbReference type="Pfam" id="PF05699"/>
    </source>
</evidence>
<dbReference type="Pfam" id="PF05699">
    <property type="entry name" value="Dimer_Tnp_hAT"/>
    <property type="match status" value="1"/>
</dbReference>
<feature type="non-terminal residue" evidence="3">
    <location>
        <position position="826"/>
    </location>
</feature>
<gene>
    <name evidence="3" type="ORF">FWK35_00037141</name>
</gene>
<organism evidence="3 4">
    <name type="scientific">Aphis craccivora</name>
    <name type="common">Cowpea aphid</name>
    <dbReference type="NCBI Taxonomy" id="307492"/>
    <lineage>
        <taxon>Eukaryota</taxon>
        <taxon>Metazoa</taxon>
        <taxon>Ecdysozoa</taxon>
        <taxon>Arthropoda</taxon>
        <taxon>Hexapoda</taxon>
        <taxon>Insecta</taxon>
        <taxon>Pterygota</taxon>
        <taxon>Neoptera</taxon>
        <taxon>Paraneoptera</taxon>
        <taxon>Hemiptera</taxon>
        <taxon>Sternorrhyncha</taxon>
        <taxon>Aphidomorpha</taxon>
        <taxon>Aphidoidea</taxon>
        <taxon>Aphididae</taxon>
        <taxon>Aphidini</taxon>
        <taxon>Aphis</taxon>
        <taxon>Aphis</taxon>
    </lineage>
</organism>
<dbReference type="SUPFAM" id="SSF53098">
    <property type="entry name" value="Ribonuclease H-like"/>
    <property type="match status" value="1"/>
</dbReference>
<dbReference type="AlphaFoldDB" id="A0A6G0VY09"/>
<dbReference type="InterPro" id="IPR025398">
    <property type="entry name" value="DUF4371"/>
</dbReference>
<dbReference type="InterPro" id="IPR012337">
    <property type="entry name" value="RNaseH-like_sf"/>
</dbReference>
<dbReference type="PANTHER" id="PTHR45749:SF21">
    <property type="entry name" value="DUF4371 DOMAIN-CONTAINING PROTEIN"/>
    <property type="match status" value="1"/>
</dbReference>
<evidence type="ECO:0000313" key="3">
    <source>
        <dbReference type="EMBL" id="KAF0714044.1"/>
    </source>
</evidence>
<evidence type="ECO:0000313" key="4">
    <source>
        <dbReference type="Proteomes" id="UP000478052"/>
    </source>
</evidence>
<feature type="domain" description="HAT C-terminal dimerisation" evidence="1">
    <location>
        <begin position="735"/>
        <end position="794"/>
    </location>
</feature>
<keyword evidence="4" id="KW-1185">Reference proteome</keyword>
<dbReference type="PANTHER" id="PTHR45749">
    <property type="match status" value="1"/>
</dbReference>
<reference evidence="3 4" key="1">
    <citation type="submission" date="2019-08" db="EMBL/GenBank/DDBJ databases">
        <title>Whole genome of Aphis craccivora.</title>
        <authorList>
            <person name="Voronova N.V."/>
            <person name="Shulinski R.S."/>
            <person name="Bandarenka Y.V."/>
            <person name="Zhorov D.G."/>
            <person name="Warner D."/>
        </authorList>
    </citation>
    <scope>NUCLEOTIDE SEQUENCE [LARGE SCALE GENOMIC DNA]</scope>
    <source>
        <strain evidence="3">180601</strain>
        <tissue evidence="3">Whole Body</tissue>
    </source>
</reference>
<proteinExistence type="predicted"/>
<dbReference type="OrthoDB" id="6611401at2759"/>
<accession>A0A6G0VY09</accession>
<comment type="caution">
    <text evidence="3">The sequence shown here is derived from an EMBL/GenBank/DDBJ whole genome shotgun (WGS) entry which is preliminary data.</text>
</comment>
<sequence>MDKQNINGSHSIEIAICERTENSPVELNKFMKPKTQDISYFFKFHPYQPKDPFLLFSSNKIFFRENGTNRIWLTFDESSKKLFCSVCLAFASEQNTFTKGMSDWKHIHQRINEHENSIIHSRSSESYFLKTANKDIDSLLFSNLNNIAKQNIKKNRQIFERIIAVVKLIGKRGLSYRGKNNEAAYCLNDSNLDHGNFLEIMILLSKYDPVICEHFNVIIKKSEQKKEKNQKGRGNFLTFLSKNTVQLVINAISFNIKNTIISEVRKAPFFSVLLDTTQDVSVLDQCSVVLRFVLHDTVFEKLITVKCVHDSSGQGIAKLLEEELNSIGLDLSKCIGNSTDGASNMRGAYNGFTSHLSKLSPDQVHVWCHSHVLNLVVCDATKNPLQVASFFTLLNSCAVFFKESHLRMAIWSEISNTNTDHTQYKRLQTIGDTRWSSKQTAIERIFGTFGDPKSSMYVDLITSFNKIIKNEKFKPDIRAKAKQFLDSLLKYETILIAHMFMNIFSVIGPLSRYLQTSGIDLLKCQQMVKSSLNQIEKCQRDIENIISTSNNFIKWTNNQLELQVVDDEVYIQEQFEIKRLRKKKRMVDEFSEDNPINDAKQKFTVEIHNHVMDKIIESMTSRFVNNSPLYMDLSLLSPVNFDSVKKGLPEKALKTISKNLIRFTKCENVDEFYKKLREELINFANNWDNLKKSIDDVYNIDNFYDAEDDQEDDESTIVSNCMSCKNCVCCCLKLLIKYNLYSIAYEHLCLAYKYLLTLPVTQVACERSFSTLKYIKNRLRNTISNDNLEAFMLMAVEKRTLASLDDDMLIDKIGETSEVMKKQLIG</sequence>
<evidence type="ECO:0000259" key="2">
    <source>
        <dbReference type="Pfam" id="PF14291"/>
    </source>
</evidence>
<feature type="domain" description="DUF4371" evidence="2">
    <location>
        <begin position="156"/>
        <end position="351"/>
    </location>
</feature>
<dbReference type="InterPro" id="IPR008906">
    <property type="entry name" value="HATC_C_dom"/>
</dbReference>
<dbReference type="EMBL" id="VUJU01010501">
    <property type="protein sequence ID" value="KAF0714044.1"/>
    <property type="molecule type" value="Genomic_DNA"/>
</dbReference>
<name>A0A6G0VY09_APHCR</name>
<dbReference type="Pfam" id="PF14291">
    <property type="entry name" value="DUF4371"/>
    <property type="match status" value="1"/>
</dbReference>
<dbReference type="GO" id="GO:0046983">
    <property type="term" value="F:protein dimerization activity"/>
    <property type="evidence" value="ECO:0007669"/>
    <property type="project" value="InterPro"/>
</dbReference>